<evidence type="ECO:0000313" key="1">
    <source>
        <dbReference type="EMBL" id="CAE7209243.1"/>
    </source>
</evidence>
<sequence>MTAQRQRARNGFKDVGTPWTQLLDTSAEIELSSELKKGHMIRFEKVTQERKKKGLRAAALKQHKFLDKVFRIDSDYHTLCSIAFSQSRIDSTRQDVLNKLIEKIREHRDDVTIISPSMRSLFAGLGKSLATRQESVQRLASADDIWYEYKHAEPEGTLKVFGDYLADKIKSTELKDKRAVTMRLPMWPLSRDCFMSVELREESVKELAMALFKVEVDRVADALHIIHHGGVLQTIHDSKDVLSRVLDEDIVAVFGSDVLAAINASHVRANELAKGRARTECVKMTFSKRMGTIDLIMGTMEGIKIQNKLGATAA</sequence>
<dbReference type="AlphaFoldDB" id="A0A6S6WEN9"/>
<proteinExistence type="predicted"/>
<name>A0A6S6WEN9_9PLEO</name>
<reference evidence="1" key="1">
    <citation type="submission" date="2021-02" db="EMBL/GenBank/DDBJ databases">
        <authorList>
            <person name="Syme A R."/>
            <person name="Syme A R."/>
            <person name="Moolhuijzen P."/>
        </authorList>
    </citation>
    <scope>NUCLEOTIDE SEQUENCE</scope>
    <source>
        <strain evidence="1">W1-1</strain>
    </source>
</reference>
<gene>
    <name evidence="1" type="ORF">PTTW11_09887</name>
</gene>
<dbReference type="Proteomes" id="UP000472372">
    <property type="component" value="Chromosome 10"/>
</dbReference>
<accession>A0A6S6WEN9</accession>
<evidence type="ECO:0000313" key="2">
    <source>
        <dbReference type="Proteomes" id="UP000472372"/>
    </source>
</evidence>
<dbReference type="EMBL" id="HG992986">
    <property type="protein sequence ID" value="CAE7209243.1"/>
    <property type="molecule type" value="Genomic_DNA"/>
</dbReference>
<organism evidence="1 2">
    <name type="scientific">Pyrenophora teres f. teres</name>
    <dbReference type="NCBI Taxonomy" id="97479"/>
    <lineage>
        <taxon>Eukaryota</taxon>
        <taxon>Fungi</taxon>
        <taxon>Dikarya</taxon>
        <taxon>Ascomycota</taxon>
        <taxon>Pezizomycotina</taxon>
        <taxon>Dothideomycetes</taxon>
        <taxon>Pleosporomycetidae</taxon>
        <taxon>Pleosporales</taxon>
        <taxon>Pleosporineae</taxon>
        <taxon>Pleosporaceae</taxon>
        <taxon>Pyrenophora</taxon>
    </lineage>
</organism>
<protein>
    <submittedName>
        <fullName evidence="1">Uncharacterized protein</fullName>
    </submittedName>
</protein>